<dbReference type="InterPro" id="IPR020911">
    <property type="entry name" value="UPF0325"/>
</dbReference>
<gene>
    <name evidence="1" type="ORF">PMYSY11_2524</name>
</gene>
<accession>A0A1I7DE86</accession>
<evidence type="ECO:0000313" key="1">
    <source>
        <dbReference type="EMBL" id="VEV97569.1"/>
    </source>
</evidence>
<proteinExistence type="predicted"/>
<dbReference type="AlphaFoldDB" id="A0A1I7DE86"/>
<evidence type="ECO:0008006" key="2">
    <source>
        <dbReference type="Google" id="ProtNLM"/>
    </source>
</evidence>
<reference evidence="1" key="1">
    <citation type="submission" date="2019-02" db="EMBL/GenBank/DDBJ databases">
        <authorList>
            <consortium name="Genoscope - CEA"/>
            <person name="William W."/>
        </authorList>
    </citation>
    <scope>NUCLEOTIDE SEQUENCE [LARGE SCALE GENOMIC DNA]</scope>
    <source>
        <strain evidence="1">YSy11</strain>
    </source>
</reference>
<protein>
    <recommendedName>
        <fullName evidence="2">DUF3461 domain-containing protein</fullName>
    </recommendedName>
</protein>
<dbReference type="EMBL" id="LR215729">
    <property type="protein sequence ID" value="VEV97569.1"/>
    <property type="molecule type" value="Genomic_DNA"/>
</dbReference>
<dbReference type="RefSeq" id="WP_069901279.1">
    <property type="nucleotide sequence ID" value="NZ_FPBC01000011.1"/>
</dbReference>
<organism evidence="1">
    <name type="scientific">Pseudomonas marincola</name>
    <dbReference type="NCBI Taxonomy" id="437900"/>
    <lineage>
        <taxon>Bacteria</taxon>
        <taxon>Pseudomonadati</taxon>
        <taxon>Pseudomonadota</taxon>
        <taxon>Gammaproteobacteria</taxon>
        <taxon>Pseudomonadales</taxon>
        <taxon>Pseudomonadaceae</taxon>
        <taxon>Pseudomonas</taxon>
    </lineage>
</organism>
<dbReference type="Pfam" id="PF11944">
    <property type="entry name" value="DUF3461"/>
    <property type="match status" value="1"/>
</dbReference>
<name>A0A1I7DE86_9PSED</name>
<sequence length="129" mass="14594">MTDYPTLKEMGISAVESIKRFSLRQERDRDVLKIYFERPASSLRAHSQKFTFAHPRTAIPGQSRHSQAYAELSNSSPVLCSALAELKQLTTAEVPQLSPKAEVLQDLQHLERVMEGKLAEIRQKIECLA</sequence>